<dbReference type="AlphaFoldDB" id="A0AAN9BT79"/>
<accession>A0AAN9BT79</accession>
<sequence length="169" mass="18854">MLRLEVCLYLLFLGSALGQQQVVPCLTSRASCSAVTSGISMINNNVFCCSAGFSMSFVNNVCSCRKISDVFPCLSDPQKCRFADSFSTDGNGNTRCCLPDTFMSSSGRSINGQYINTCNCERPLYFSAVEFKRRMREWQRQFANRMAAFQSNLQQYLGNLFRSLGIAGR</sequence>
<keyword evidence="3" id="KW-1185">Reference proteome</keyword>
<dbReference type="Proteomes" id="UP001374579">
    <property type="component" value="Unassembled WGS sequence"/>
</dbReference>
<proteinExistence type="predicted"/>
<evidence type="ECO:0000256" key="1">
    <source>
        <dbReference type="SAM" id="SignalP"/>
    </source>
</evidence>
<feature type="signal peptide" evidence="1">
    <location>
        <begin position="1"/>
        <end position="18"/>
    </location>
</feature>
<gene>
    <name evidence="2" type="ORF">V1264_011009</name>
</gene>
<protein>
    <submittedName>
        <fullName evidence="2">Uncharacterized protein</fullName>
    </submittedName>
</protein>
<feature type="chain" id="PRO_5042992977" evidence="1">
    <location>
        <begin position="19"/>
        <end position="169"/>
    </location>
</feature>
<organism evidence="2 3">
    <name type="scientific">Littorina saxatilis</name>
    <dbReference type="NCBI Taxonomy" id="31220"/>
    <lineage>
        <taxon>Eukaryota</taxon>
        <taxon>Metazoa</taxon>
        <taxon>Spiralia</taxon>
        <taxon>Lophotrochozoa</taxon>
        <taxon>Mollusca</taxon>
        <taxon>Gastropoda</taxon>
        <taxon>Caenogastropoda</taxon>
        <taxon>Littorinimorpha</taxon>
        <taxon>Littorinoidea</taxon>
        <taxon>Littorinidae</taxon>
        <taxon>Littorina</taxon>
    </lineage>
</organism>
<name>A0AAN9BT79_9CAEN</name>
<comment type="caution">
    <text evidence="2">The sequence shown here is derived from an EMBL/GenBank/DDBJ whole genome shotgun (WGS) entry which is preliminary data.</text>
</comment>
<reference evidence="2 3" key="1">
    <citation type="submission" date="2024-02" db="EMBL/GenBank/DDBJ databases">
        <title>Chromosome-scale genome assembly of the rough periwinkle Littorina saxatilis.</title>
        <authorList>
            <person name="De Jode A."/>
            <person name="Faria R."/>
            <person name="Formenti G."/>
            <person name="Sims Y."/>
            <person name="Smith T.P."/>
            <person name="Tracey A."/>
            <person name="Wood J.M.D."/>
            <person name="Zagrodzka Z.B."/>
            <person name="Johannesson K."/>
            <person name="Butlin R.K."/>
            <person name="Leder E.H."/>
        </authorList>
    </citation>
    <scope>NUCLEOTIDE SEQUENCE [LARGE SCALE GENOMIC DNA]</scope>
    <source>
        <strain evidence="2">Snail1</strain>
        <tissue evidence="2">Muscle</tissue>
    </source>
</reference>
<evidence type="ECO:0000313" key="2">
    <source>
        <dbReference type="EMBL" id="KAK7111367.1"/>
    </source>
</evidence>
<keyword evidence="1" id="KW-0732">Signal</keyword>
<dbReference type="EMBL" id="JBAMIC010000002">
    <property type="protein sequence ID" value="KAK7111367.1"/>
    <property type="molecule type" value="Genomic_DNA"/>
</dbReference>
<evidence type="ECO:0000313" key="3">
    <source>
        <dbReference type="Proteomes" id="UP001374579"/>
    </source>
</evidence>